<evidence type="ECO:0000313" key="4">
    <source>
        <dbReference type="Proteomes" id="UP000783871"/>
    </source>
</evidence>
<dbReference type="Pfam" id="PF13472">
    <property type="entry name" value="Lipase_GDSL_2"/>
    <property type="match status" value="1"/>
</dbReference>
<dbReference type="Gene3D" id="3.40.50.1110">
    <property type="entry name" value="SGNH hydrolase"/>
    <property type="match status" value="1"/>
</dbReference>
<dbReference type="PANTHER" id="PTHR43784:SF2">
    <property type="entry name" value="GDSL-LIKE LIPASE_ACYLHYDROLASE, PUTATIVE (AFU_ORTHOLOGUE AFUA_2G00820)-RELATED"/>
    <property type="match status" value="1"/>
</dbReference>
<feature type="domain" description="SGNH hydrolase-type esterase" evidence="2">
    <location>
        <begin position="8"/>
        <end position="185"/>
    </location>
</feature>
<proteinExistence type="predicted"/>
<accession>A0ABX0ZA94</accession>
<sequence>MTPVRFVALGDSITVGLGDPMPDGTWRGWAALLAESLAPPGPHLQFHNLGRPGALTGDVFRDQLPAALALRPTVAAVVVGVNDTLRARFDVPAVSAALLGTVGALRRAGAVVLTARLPEPGRMFGLPSGLARPLARRVAAVNAVADHAAALYDTVHFDAANHPDTYRRDMWSVDRLHPSERGHRLLAGAYADLLRDRGLPVHRRPDPRPGNPPPTRAAQLTWLAVKGTRWVRDRCTDLVPQLLWLAAAESWYSLRGQASRLDEHLGRDLAAALAGTGSPVTGVDPLARPGQLPPALT</sequence>
<dbReference type="GO" id="GO:0016787">
    <property type="term" value="F:hydrolase activity"/>
    <property type="evidence" value="ECO:0007669"/>
    <property type="project" value="UniProtKB-KW"/>
</dbReference>
<protein>
    <submittedName>
        <fullName evidence="3">SGNH/GDSL hydrolase family protein</fullName>
    </submittedName>
</protein>
<dbReference type="EMBL" id="JAATEO010000024">
    <property type="protein sequence ID" value="NJP34408.1"/>
    <property type="molecule type" value="Genomic_DNA"/>
</dbReference>
<evidence type="ECO:0000259" key="2">
    <source>
        <dbReference type="Pfam" id="PF13472"/>
    </source>
</evidence>
<keyword evidence="3" id="KW-0378">Hydrolase</keyword>
<dbReference type="InterPro" id="IPR036514">
    <property type="entry name" value="SGNH_hydro_sf"/>
</dbReference>
<dbReference type="Proteomes" id="UP000783871">
    <property type="component" value="Unassembled WGS sequence"/>
</dbReference>
<dbReference type="InterPro" id="IPR053140">
    <property type="entry name" value="GDSL_Rv0518-like"/>
</dbReference>
<dbReference type="InterPro" id="IPR013830">
    <property type="entry name" value="SGNH_hydro"/>
</dbReference>
<gene>
    <name evidence="3" type="ORF">HCJ94_21105</name>
</gene>
<keyword evidence="4" id="KW-1185">Reference proteome</keyword>
<dbReference type="PANTHER" id="PTHR43784">
    <property type="entry name" value="GDSL-LIKE LIPASE/ACYLHYDROLASE, PUTATIVE (AFU_ORTHOLOGUE AFUA_2G00820)-RELATED"/>
    <property type="match status" value="1"/>
</dbReference>
<organism evidence="3 4">
    <name type="scientific">Micromonospora thermarum</name>
    <dbReference type="NCBI Taxonomy" id="2720024"/>
    <lineage>
        <taxon>Bacteria</taxon>
        <taxon>Bacillati</taxon>
        <taxon>Actinomycetota</taxon>
        <taxon>Actinomycetes</taxon>
        <taxon>Micromonosporales</taxon>
        <taxon>Micromonosporaceae</taxon>
        <taxon>Micromonospora</taxon>
    </lineage>
</organism>
<dbReference type="CDD" id="cd01832">
    <property type="entry name" value="SGNH_hydrolase_like_1"/>
    <property type="match status" value="1"/>
</dbReference>
<comment type="caution">
    <text evidence="3">The sequence shown here is derived from an EMBL/GenBank/DDBJ whole genome shotgun (WGS) entry which is preliminary data.</text>
</comment>
<evidence type="ECO:0000313" key="3">
    <source>
        <dbReference type="EMBL" id="NJP34408.1"/>
    </source>
</evidence>
<dbReference type="SUPFAM" id="SSF52266">
    <property type="entry name" value="SGNH hydrolase"/>
    <property type="match status" value="1"/>
</dbReference>
<evidence type="ECO:0000256" key="1">
    <source>
        <dbReference type="SAM" id="MobiDB-lite"/>
    </source>
</evidence>
<feature type="region of interest" description="Disordered" evidence="1">
    <location>
        <begin position="276"/>
        <end position="297"/>
    </location>
</feature>
<reference evidence="3 4" key="1">
    <citation type="submission" date="2020-03" db="EMBL/GenBank/DDBJ databases">
        <title>WGS of actinomycetes isolated from Thailand.</title>
        <authorList>
            <person name="Thawai C."/>
        </authorList>
    </citation>
    <scope>NUCLEOTIDE SEQUENCE [LARGE SCALE GENOMIC DNA]</scope>
    <source>
        <strain evidence="3 4">HSS6-12</strain>
    </source>
</reference>
<name>A0ABX0ZA94_9ACTN</name>